<evidence type="ECO:0000313" key="2">
    <source>
        <dbReference type="Proteomes" id="UP000054653"/>
    </source>
</evidence>
<dbReference type="EMBL" id="JYDI01000851">
    <property type="protein sequence ID" value="KRY43864.1"/>
    <property type="molecule type" value="Genomic_DNA"/>
</dbReference>
<evidence type="ECO:0000313" key="1">
    <source>
        <dbReference type="EMBL" id="KRY43864.1"/>
    </source>
</evidence>
<gene>
    <name evidence="1" type="ORF">T03_5031</name>
</gene>
<dbReference type="AlphaFoldDB" id="A0A0V1C443"/>
<keyword evidence="2" id="KW-1185">Reference proteome</keyword>
<name>A0A0V1C443_TRIBR</name>
<organism evidence="1 2">
    <name type="scientific">Trichinella britovi</name>
    <name type="common">Parasitic roundworm</name>
    <dbReference type="NCBI Taxonomy" id="45882"/>
    <lineage>
        <taxon>Eukaryota</taxon>
        <taxon>Metazoa</taxon>
        <taxon>Ecdysozoa</taxon>
        <taxon>Nematoda</taxon>
        <taxon>Enoplea</taxon>
        <taxon>Dorylaimia</taxon>
        <taxon>Trichinellida</taxon>
        <taxon>Trichinellidae</taxon>
        <taxon>Trichinella</taxon>
    </lineage>
</organism>
<accession>A0A0V1C443</accession>
<protein>
    <submittedName>
        <fullName evidence="1">Uncharacterized protein</fullName>
    </submittedName>
</protein>
<reference evidence="1 2" key="1">
    <citation type="submission" date="2015-01" db="EMBL/GenBank/DDBJ databases">
        <title>Evolution of Trichinella species and genotypes.</title>
        <authorList>
            <person name="Korhonen P.K."/>
            <person name="Edoardo P."/>
            <person name="Giuseppe L.R."/>
            <person name="Gasser R.B."/>
        </authorList>
    </citation>
    <scope>NUCLEOTIDE SEQUENCE [LARGE SCALE GENOMIC DNA]</scope>
    <source>
        <strain evidence="1">ISS120</strain>
    </source>
</reference>
<comment type="caution">
    <text evidence="1">The sequence shown here is derived from an EMBL/GenBank/DDBJ whole genome shotgun (WGS) entry which is preliminary data.</text>
</comment>
<dbReference type="Proteomes" id="UP000054653">
    <property type="component" value="Unassembled WGS sequence"/>
</dbReference>
<sequence length="38" mass="4415">MPLYRVRAPASTRTIYQCDVICILVMLKKLKTWSLTTT</sequence>
<proteinExistence type="predicted"/>